<keyword evidence="5" id="KW-0133">Cell shape</keyword>
<dbReference type="RefSeq" id="WP_091743379.1">
    <property type="nucleotide sequence ID" value="NZ_FODY01000001.1"/>
</dbReference>
<dbReference type="Pfam" id="PF04093">
    <property type="entry name" value="MreD"/>
    <property type="match status" value="1"/>
</dbReference>
<dbReference type="GO" id="GO:0008360">
    <property type="term" value="P:regulation of cell shape"/>
    <property type="evidence" value="ECO:0007669"/>
    <property type="project" value="UniProtKB-KW"/>
</dbReference>
<feature type="transmembrane region" description="Helical" evidence="8">
    <location>
        <begin position="95"/>
        <end position="124"/>
    </location>
</feature>
<comment type="subcellular location">
    <subcellularLocation>
        <location evidence="1">Cell membrane</location>
        <topology evidence="1">Multi-pass membrane protein</topology>
    </subcellularLocation>
</comment>
<dbReference type="InterPro" id="IPR007227">
    <property type="entry name" value="Cell_shape_determining_MreD"/>
</dbReference>
<keyword evidence="3" id="KW-1003">Cell membrane</keyword>
<evidence type="ECO:0000256" key="8">
    <source>
        <dbReference type="SAM" id="Phobius"/>
    </source>
</evidence>
<keyword evidence="10" id="KW-1185">Reference proteome</keyword>
<evidence type="ECO:0000256" key="5">
    <source>
        <dbReference type="ARBA" id="ARBA00022960"/>
    </source>
</evidence>
<evidence type="ECO:0000256" key="4">
    <source>
        <dbReference type="ARBA" id="ARBA00022692"/>
    </source>
</evidence>
<dbReference type="AlphaFoldDB" id="A0A1H8NC73"/>
<dbReference type="PIRSF" id="PIRSF037497">
    <property type="entry name" value="MreD_Clostridium/Treponema_prd"/>
    <property type="match status" value="1"/>
</dbReference>
<dbReference type="EMBL" id="FODY01000001">
    <property type="protein sequence ID" value="SEO27162.1"/>
    <property type="molecule type" value="Genomic_DNA"/>
</dbReference>
<organism evidence="9 10">
    <name type="scientific">Propionispora vibrioides</name>
    <dbReference type="NCBI Taxonomy" id="112903"/>
    <lineage>
        <taxon>Bacteria</taxon>
        <taxon>Bacillati</taxon>
        <taxon>Bacillota</taxon>
        <taxon>Negativicutes</taxon>
        <taxon>Selenomonadales</taxon>
        <taxon>Sporomusaceae</taxon>
        <taxon>Propionispora</taxon>
    </lineage>
</organism>
<sequence>MSILIWAGILIITLVLQITIIPLFAIYGVKPDLLLMVVVSTGLLQGKEKGVGIGFFAGLLQDLAIGNLFGLNILSKLLTGYVFGLVERKVFKDHIFLPILAMAAATIFNSLILLIVLGFLGYTIQPVPILVNYILPLLGYNMIISVPIHQVVSRVLTIKRDSRF</sequence>
<dbReference type="GO" id="GO:0005886">
    <property type="term" value="C:plasma membrane"/>
    <property type="evidence" value="ECO:0007669"/>
    <property type="project" value="UniProtKB-SubCell"/>
</dbReference>
<evidence type="ECO:0000256" key="3">
    <source>
        <dbReference type="ARBA" id="ARBA00022475"/>
    </source>
</evidence>
<keyword evidence="6 8" id="KW-1133">Transmembrane helix</keyword>
<keyword evidence="7 8" id="KW-0472">Membrane</keyword>
<evidence type="ECO:0000313" key="10">
    <source>
        <dbReference type="Proteomes" id="UP000198847"/>
    </source>
</evidence>
<evidence type="ECO:0000256" key="2">
    <source>
        <dbReference type="ARBA" id="ARBA00007776"/>
    </source>
</evidence>
<dbReference type="STRING" id="112903.SAMN04490178_10139"/>
<reference evidence="9 10" key="1">
    <citation type="submission" date="2016-10" db="EMBL/GenBank/DDBJ databases">
        <authorList>
            <person name="de Groot N.N."/>
        </authorList>
    </citation>
    <scope>NUCLEOTIDE SEQUENCE [LARGE SCALE GENOMIC DNA]</scope>
    <source>
        <strain evidence="9 10">DSM 13305</strain>
    </source>
</reference>
<dbReference type="NCBIfam" id="TIGR03426">
    <property type="entry name" value="shape_MreD"/>
    <property type="match status" value="1"/>
</dbReference>
<comment type="similarity">
    <text evidence="2">Belongs to the MreD family.</text>
</comment>
<keyword evidence="4 8" id="KW-0812">Transmembrane</keyword>
<evidence type="ECO:0000256" key="6">
    <source>
        <dbReference type="ARBA" id="ARBA00022989"/>
    </source>
</evidence>
<gene>
    <name evidence="9" type="ORF">SAMN04490178_10139</name>
</gene>
<proteinExistence type="inferred from homology"/>
<feature type="transmembrane region" description="Helical" evidence="8">
    <location>
        <begin position="7"/>
        <end position="30"/>
    </location>
</feature>
<feature type="transmembrane region" description="Helical" evidence="8">
    <location>
        <begin position="130"/>
        <end position="152"/>
    </location>
</feature>
<accession>A0A1H8NC73</accession>
<dbReference type="Proteomes" id="UP000198847">
    <property type="component" value="Unassembled WGS sequence"/>
</dbReference>
<protein>
    <submittedName>
        <fullName evidence="9">Rod shape-determining protein MreD</fullName>
    </submittedName>
</protein>
<evidence type="ECO:0000256" key="7">
    <source>
        <dbReference type="ARBA" id="ARBA00023136"/>
    </source>
</evidence>
<name>A0A1H8NC73_9FIRM</name>
<dbReference type="OrthoDB" id="9796616at2"/>
<evidence type="ECO:0000313" key="9">
    <source>
        <dbReference type="EMBL" id="SEO27162.1"/>
    </source>
</evidence>
<dbReference type="InterPro" id="IPR017225">
    <property type="entry name" value="Cell_shape_determin_MreD_prd"/>
</dbReference>
<evidence type="ECO:0000256" key="1">
    <source>
        <dbReference type="ARBA" id="ARBA00004651"/>
    </source>
</evidence>